<reference evidence="3" key="1">
    <citation type="submission" date="2017-08" db="EMBL/GenBank/DDBJ databases">
        <title>A dynamic microbial community with high functional redundancy inhabits the cold, oxic subseafloor aquifer.</title>
        <authorList>
            <person name="Tully B.J."/>
            <person name="Wheat C.G."/>
            <person name="Glazer B.T."/>
            <person name="Huber J.A."/>
        </authorList>
    </citation>
    <scope>NUCLEOTIDE SEQUENCE [LARGE SCALE GENOMIC DNA]</scope>
</reference>
<feature type="non-terminal residue" evidence="2">
    <location>
        <position position="74"/>
    </location>
</feature>
<dbReference type="PANTHER" id="PTHR47197:SF3">
    <property type="entry name" value="DIHYDRO-HEME D1 DEHYDROGENASE"/>
    <property type="match status" value="1"/>
</dbReference>
<dbReference type="InterPro" id="IPR015943">
    <property type="entry name" value="WD40/YVTN_repeat-like_dom_sf"/>
</dbReference>
<dbReference type="AlphaFoldDB" id="A0A2A4YDH9"/>
<keyword evidence="1" id="KW-0732">Signal</keyword>
<gene>
    <name evidence="2" type="ORF">COB11_07110</name>
</gene>
<dbReference type="SUPFAM" id="SSF50974">
    <property type="entry name" value="Nitrous oxide reductase, N-terminal domain"/>
    <property type="match status" value="1"/>
</dbReference>
<dbReference type="EMBL" id="NVUU01000097">
    <property type="protein sequence ID" value="PCI92539.1"/>
    <property type="molecule type" value="Genomic_DNA"/>
</dbReference>
<feature type="signal peptide" evidence="1">
    <location>
        <begin position="1"/>
        <end position="23"/>
    </location>
</feature>
<proteinExistence type="predicted"/>
<evidence type="ECO:0000313" key="3">
    <source>
        <dbReference type="Proteomes" id="UP000217838"/>
    </source>
</evidence>
<sequence length="74" mass="8016">MRFSVFLRVLTVILCSFTLLTEAAIDYQRVYVSNLYDDTVSVINKETNAAGSTISVGEGPAALAVTPDGLRVYV</sequence>
<dbReference type="Gene3D" id="2.130.10.10">
    <property type="entry name" value="YVTN repeat-like/Quinoprotein amine dehydrogenase"/>
    <property type="match status" value="1"/>
</dbReference>
<evidence type="ECO:0000256" key="1">
    <source>
        <dbReference type="SAM" id="SignalP"/>
    </source>
</evidence>
<feature type="chain" id="PRO_5013331712" description="YncE family protein" evidence="1">
    <location>
        <begin position="24"/>
        <end position="74"/>
    </location>
</feature>
<dbReference type="InterPro" id="IPR051200">
    <property type="entry name" value="Host-pathogen_enzymatic-act"/>
</dbReference>
<dbReference type="PANTHER" id="PTHR47197">
    <property type="entry name" value="PROTEIN NIRF"/>
    <property type="match status" value="1"/>
</dbReference>
<dbReference type="InterPro" id="IPR011964">
    <property type="entry name" value="YVTN_b-propeller_repeat"/>
</dbReference>
<dbReference type="NCBIfam" id="TIGR02276">
    <property type="entry name" value="beta_rpt_yvtn"/>
    <property type="match status" value="1"/>
</dbReference>
<dbReference type="InterPro" id="IPR011045">
    <property type="entry name" value="N2O_reductase_N"/>
</dbReference>
<organism evidence="2 3">
    <name type="scientific">Aerophobetes bacterium</name>
    <dbReference type="NCBI Taxonomy" id="2030807"/>
    <lineage>
        <taxon>Bacteria</taxon>
        <taxon>Candidatus Aerophobota</taxon>
    </lineage>
</organism>
<evidence type="ECO:0008006" key="4">
    <source>
        <dbReference type="Google" id="ProtNLM"/>
    </source>
</evidence>
<protein>
    <recommendedName>
        <fullName evidence="4">YncE family protein</fullName>
    </recommendedName>
</protein>
<accession>A0A2A4YDH9</accession>
<evidence type="ECO:0000313" key="2">
    <source>
        <dbReference type="EMBL" id="PCI92539.1"/>
    </source>
</evidence>
<dbReference type="Proteomes" id="UP000217838">
    <property type="component" value="Unassembled WGS sequence"/>
</dbReference>
<comment type="caution">
    <text evidence="2">The sequence shown here is derived from an EMBL/GenBank/DDBJ whole genome shotgun (WGS) entry which is preliminary data.</text>
</comment>
<name>A0A2A4YDH9_UNCAE</name>